<dbReference type="SUPFAM" id="SSF52540">
    <property type="entry name" value="P-loop containing nucleoside triphosphate hydrolases"/>
    <property type="match status" value="1"/>
</dbReference>
<feature type="domain" description="POU-specific" evidence="17">
    <location>
        <begin position="306"/>
        <end position="380"/>
    </location>
</feature>
<dbReference type="Gene3D" id="1.20.120.1080">
    <property type="match status" value="1"/>
</dbReference>
<dbReference type="FunFam" id="3.40.50.300:FF:000594">
    <property type="entry name" value="Pre-mRNA-splicing factor ATP-dependent RNA helicase"/>
    <property type="match status" value="1"/>
</dbReference>
<dbReference type="CDD" id="cd18791">
    <property type="entry name" value="SF2_C_RHA"/>
    <property type="match status" value="1"/>
</dbReference>
<feature type="domain" description="Homeobox" evidence="16">
    <location>
        <begin position="429"/>
        <end position="489"/>
    </location>
</feature>
<evidence type="ECO:0000256" key="6">
    <source>
        <dbReference type="ARBA" id="ARBA00022840"/>
    </source>
</evidence>
<name>A0AAF5HZA3_STRER</name>
<dbReference type="Pfam" id="PF00046">
    <property type="entry name" value="Homeodomain"/>
    <property type="match status" value="1"/>
</dbReference>
<dbReference type="PROSITE" id="PS51194">
    <property type="entry name" value="HELICASE_CTER"/>
    <property type="match status" value="1"/>
</dbReference>
<keyword evidence="20" id="KW-1185">Reference proteome</keyword>
<dbReference type="GO" id="GO:0003723">
    <property type="term" value="F:RNA binding"/>
    <property type="evidence" value="ECO:0007669"/>
    <property type="project" value="TreeGrafter"/>
</dbReference>
<dbReference type="Pfam" id="PF21010">
    <property type="entry name" value="HA2_C"/>
    <property type="match status" value="1"/>
</dbReference>
<comment type="similarity">
    <text evidence="14">Belongs to the POU transcription factor family.</text>
</comment>
<evidence type="ECO:0000256" key="14">
    <source>
        <dbReference type="RuleBase" id="RU361194"/>
    </source>
</evidence>
<dbReference type="PROSITE" id="PS51179">
    <property type="entry name" value="POU_3"/>
    <property type="match status" value="1"/>
</dbReference>
<dbReference type="SMART" id="SM00352">
    <property type="entry name" value="POU"/>
    <property type="match status" value="1"/>
</dbReference>
<protein>
    <recommendedName>
        <fullName evidence="14">POU domain protein</fullName>
    </recommendedName>
</protein>
<evidence type="ECO:0000259" key="17">
    <source>
        <dbReference type="PROSITE" id="PS51179"/>
    </source>
</evidence>
<dbReference type="SMART" id="SM00490">
    <property type="entry name" value="HELICc"/>
    <property type="match status" value="1"/>
</dbReference>
<dbReference type="InterPro" id="IPR009057">
    <property type="entry name" value="Homeodomain-like_sf"/>
</dbReference>
<dbReference type="GO" id="GO:0003677">
    <property type="term" value="F:DNA binding"/>
    <property type="evidence" value="ECO:0007669"/>
    <property type="project" value="UniProtKB-UniRule"/>
</dbReference>
<dbReference type="PROSITE" id="PS50071">
    <property type="entry name" value="HOMEOBOX_2"/>
    <property type="match status" value="1"/>
</dbReference>
<evidence type="ECO:0000259" key="16">
    <source>
        <dbReference type="PROSITE" id="PS50071"/>
    </source>
</evidence>
<dbReference type="GO" id="GO:0005524">
    <property type="term" value="F:ATP binding"/>
    <property type="evidence" value="ECO:0007669"/>
    <property type="project" value="UniProtKB-KW"/>
</dbReference>
<evidence type="ECO:0000256" key="2">
    <source>
        <dbReference type="ARBA" id="ARBA00022664"/>
    </source>
</evidence>
<keyword evidence="4" id="KW-0378">Hydrolase</keyword>
<keyword evidence="2" id="KW-0507">mRNA processing</keyword>
<dbReference type="Gene3D" id="3.40.50.300">
    <property type="entry name" value="P-loop containing nucleotide triphosphate hydrolases"/>
    <property type="match status" value="2"/>
</dbReference>
<keyword evidence="9" id="KW-0508">mRNA splicing</keyword>
<feature type="DNA-binding region" description="Homeobox" evidence="12">
    <location>
        <begin position="431"/>
        <end position="490"/>
    </location>
</feature>
<dbReference type="InterPro" id="IPR027417">
    <property type="entry name" value="P-loop_NTPase"/>
</dbReference>
<evidence type="ECO:0000259" key="19">
    <source>
        <dbReference type="PROSITE" id="PS51194"/>
    </source>
</evidence>
<dbReference type="Pfam" id="PF07717">
    <property type="entry name" value="OB_NTP_bind"/>
    <property type="match status" value="1"/>
</dbReference>
<dbReference type="InterPro" id="IPR010982">
    <property type="entry name" value="Lambda_DNA-bd_dom_sf"/>
</dbReference>
<comment type="subcellular location">
    <subcellularLocation>
        <location evidence="1 12 13">Nucleus</location>
    </subcellularLocation>
</comment>
<dbReference type="PROSITE" id="PS00027">
    <property type="entry name" value="HOMEOBOX_1"/>
    <property type="match status" value="1"/>
</dbReference>
<dbReference type="Proteomes" id="UP000035681">
    <property type="component" value="Unplaced"/>
</dbReference>
<dbReference type="Pfam" id="PF00157">
    <property type="entry name" value="Pou"/>
    <property type="match status" value="1"/>
</dbReference>
<dbReference type="Gene3D" id="1.10.260.40">
    <property type="entry name" value="lambda repressor-like DNA-binding domains"/>
    <property type="match status" value="1"/>
</dbReference>
<dbReference type="CDD" id="cd00086">
    <property type="entry name" value="homeodomain"/>
    <property type="match status" value="1"/>
</dbReference>
<dbReference type="FunFam" id="1.20.120.1080:FF:000001">
    <property type="entry name" value="Pre-mRNA-splicing factor ATP-dependent RNA helicase"/>
    <property type="match status" value="1"/>
</dbReference>
<evidence type="ECO:0000256" key="11">
    <source>
        <dbReference type="ARBA" id="ARBA00047984"/>
    </source>
</evidence>
<proteinExistence type="inferred from homology"/>
<dbReference type="GO" id="GO:0030154">
    <property type="term" value="P:cell differentiation"/>
    <property type="evidence" value="ECO:0007669"/>
    <property type="project" value="UniProtKB-ARBA"/>
</dbReference>
<dbReference type="PROSITE" id="PS51192">
    <property type="entry name" value="HELICASE_ATP_BIND_1"/>
    <property type="match status" value="1"/>
</dbReference>
<dbReference type="PROSITE" id="PS00465">
    <property type="entry name" value="POU_2"/>
    <property type="match status" value="1"/>
</dbReference>
<dbReference type="FunFam" id="3.40.50.300:FF:000007">
    <property type="entry name" value="Pre-mRNA-splicing factor ATP-dependent RNA helicase"/>
    <property type="match status" value="1"/>
</dbReference>
<dbReference type="InterPro" id="IPR014001">
    <property type="entry name" value="Helicase_ATP-bd"/>
</dbReference>
<accession>A0AAF5HZA3</accession>
<evidence type="ECO:0000256" key="7">
    <source>
        <dbReference type="ARBA" id="ARBA00023125"/>
    </source>
</evidence>
<evidence type="ECO:0000256" key="3">
    <source>
        <dbReference type="ARBA" id="ARBA00022741"/>
    </source>
</evidence>
<dbReference type="Pfam" id="PF00271">
    <property type="entry name" value="Helicase_C"/>
    <property type="match status" value="1"/>
</dbReference>
<dbReference type="AlphaFoldDB" id="A0AAF5HZA3"/>
<dbReference type="InterPro" id="IPR011545">
    <property type="entry name" value="DEAD/DEAH_box_helicase_dom"/>
</dbReference>
<dbReference type="GO" id="GO:0016787">
    <property type="term" value="F:hydrolase activity"/>
    <property type="evidence" value="ECO:0007669"/>
    <property type="project" value="UniProtKB-KW"/>
</dbReference>
<dbReference type="InterPro" id="IPR001650">
    <property type="entry name" value="Helicase_C-like"/>
</dbReference>
<dbReference type="SMART" id="SM00389">
    <property type="entry name" value="HOX"/>
    <property type="match status" value="1"/>
</dbReference>
<keyword evidence="8 12" id="KW-0371">Homeobox</keyword>
<dbReference type="Gene3D" id="1.10.10.60">
    <property type="entry name" value="Homeodomain-like"/>
    <property type="match status" value="1"/>
</dbReference>
<dbReference type="SMART" id="SM00487">
    <property type="entry name" value="DEXDc"/>
    <property type="match status" value="1"/>
</dbReference>
<feature type="domain" description="Helicase ATP-binding" evidence="18">
    <location>
        <begin position="722"/>
        <end position="886"/>
    </location>
</feature>
<dbReference type="PROSITE" id="PS00690">
    <property type="entry name" value="DEAH_ATP_HELICASE"/>
    <property type="match status" value="1"/>
</dbReference>
<dbReference type="InterPro" id="IPR002464">
    <property type="entry name" value="DNA/RNA_helicase_DEAH_CS"/>
</dbReference>
<dbReference type="InterPro" id="IPR011709">
    <property type="entry name" value="DEAD-box_helicase_OB_fold"/>
</dbReference>
<evidence type="ECO:0000256" key="4">
    <source>
        <dbReference type="ARBA" id="ARBA00022801"/>
    </source>
</evidence>
<evidence type="ECO:0000256" key="13">
    <source>
        <dbReference type="RuleBase" id="RU000682"/>
    </source>
</evidence>
<dbReference type="PANTHER" id="PTHR18934">
    <property type="entry name" value="ATP-DEPENDENT RNA HELICASE"/>
    <property type="match status" value="1"/>
</dbReference>
<dbReference type="GO" id="GO:0000981">
    <property type="term" value="F:DNA-binding transcription factor activity, RNA polymerase II-specific"/>
    <property type="evidence" value="ECO:0007669"/>
    <property type="project" value="InterPro"/>
</dbReference>
<dbReference type="InterPro" id="IPR007502">
    <property type="entry name" value="Helicase-assoc_dom"/>
</dbReference>
<dbReference type="GO" id="GO:0003724">
    <property type="term" value="F:RNA helicase activity"/>
    <property type="evidence" value="ECO:0007669"/>
    <property type="project" value="UniProtKB-EC"/>
</dbReference>
<dbReference type="SUPFAM" id="SSF47413">
    <property type="entry name" value="lambda repressor-like DNA-binding domains"/>
    <property type="match status" value="1"/>
</dbReference>
<reference evidence="21" key="1">
    <citation type="submission" date="2024-02" db="UniProtKB">
        <authorList>
            <consortium name="WormBaseParasite"/>
        </authorList>
    </citation>
    <scope>IDENTIFICATION</scope>
</reference>
<evidence type="ECO:0000313" key="21">
    <source>
        <dbReference type="WBParaSite" id="TCONS_00004539.p1"/>
    </source>
</evidence>
<dbReference type="Pfam" id="PF04408">
    <property type="entry name" value="WHD_HA2"/>
    <property type="match status" value="1"/>
</dbReference>
<keyword evidence="6" id="KW-0067">ATP-binding</keyword>
<dbReference type="InterPro" id="IPR048333">
    <property type="entry name" value="HA2_WH"/>
</dbReference>
<evidence type="ECO:0000256" key="8">
    <source>
        <dbReference type="ARBA" id="ARBA00023155"/>
    </source>
</evidence>
<dbReference type="GO" id="GO:0071013">
    <property type="term" value="C:catalytic step 2 spliceosome"/>
    <property type="evidence" value="ECO:0007669"/>
    <property type="project" value="TreeGrafter"/>
</dbReference>
<feature type="domain" description="Helicase C-terminal" evidence="19">
    <location>
        <begin position="911"/>
        <end position="1085"/>
    </location>
</feature>
<dbReference type="PANTHER" id="PTHR18934:SF83">
    <property type="entry name" value="PRE-MRNA-SPLICING FACTOR ATP-DEPENDENT RNA HELICASE DHX16"/>
    <property type="match status" value="1"/>
</dbReference>
<keyword evidence="14" id="KW-0804">Transcription</keyword>
<dbReference type="InterPro" id="IPR017970">
    <property type="entry name" value="Homeobox_CS"/>
</dbReference>
<keyword evidence="10 12" id="KW-0539">Nucleus</keyword>
<evidence type="ECO:0000256" key="15">
    <source>
        <dbReference type="SAM" id="MobiDB-lite"/>
    </source>
</evidence>
<sequence length="1341" mass="155224">SGEMSNTVSHSEKICNKEYFSQILTNRDPSNPYEGPPPSIMPISQSFTYTSPHYSSISSSGFGNVEPTSSFVSLPSSYNIDSYENLSFGTKYINSNSNNYTYYNYNQEVINNYGTYTSCNNQIYTYNNSSINNCNDVSLTYLTDAYENRPSTLSYHTTDVDSFHVNENDPDQISEYYLQKRQMEDFSSYDQIYDIPQWQINEKTKIFNKNCNSNEVSYNYINSPEMIELFEFFRYNKRCIFENSTQQTNNNIINNTPINNEPFKDRERVKVELESDHQLDEECLRSNINSPSHSTYFDSNNSETVQNDMIVENIEMFAANFKNQRISYGFTQGDVGRHIGQRFGNEFSQTTISRFEALNLSCKNMLKLKPKIEEWLISTQKLLQQGYTPYEINENNLHNTFPRASLIEEEDKQTIGLKKVKKHMNSDILKKRRKRTNLEPEQRNVLFKKYLQDNRPSEDVLLKLSKEINLDISVVKIWFCNRRQKERKSLKREIYKKNDTDNDIRERDALAKRIKQRDKEKKKDGSSTKSKNREYTSDSREIARLRYESRKSYLKKRKDDKLDELELLVKDDETIFSNEVLSKKELADKEYRKRILEAAKNYDKAGDKLKEKRYHVPGLKDIDEEAKKELEDEYIKKADRLNWEDEQFKNALGISKKHDKKKSDFDLVFDDGIDFVEAVTLAGTNNIEEMRKKEKEEYQKKRKTIDEVRKSLPVYSFRDDFIAAVKEYQVLIVEGETGSGKTTQLPQYLMESGVIEEGKMLGCTQPRRVAAMSVAARVAEEVGTKLGQKVGYTIRFEDCTSEKTIIKYMTDGMLLREFLNEPDLGSYSVIIIDEAHERTLHTDILFGLVKDIARFRPDLRLIIASATLDAEKFSTFFDDAPIFRIPGRRFPVSIYYTKTPEADYIDATIITVLQIHLTQPLPGDILVFLTGQEEIETVMEILIDRMKHLGSNYKELIVLPVYANLPSDMQIKIFEPTPPDARKVVLATNIAETSVTIDGIAYVIDPGFAKQNSFNPRSGVEHLHVVTISKAASNQRAGRAGRTGPGKCFRLYTAWAYQHELEEQPIPEIQRTNMGNVVLLLKSLGIHDLVNFDFIDPPPHETLVIALEQLYALGALNHRGQLTKLGRRMAEFPCDPCLSKMIISSEKYGCSSEIITIASMLSVNSAIFYRPKSQIVHADTARKYFWHPSGDHLTLLNVYNHWKDSDFSQQWCMENFIQYRTMKKARDVREQLEGLLERVEISLSTTSEPEPILKSIASGYFFNCAILDKKGDFKTVKHRHTVHMHPSSCLFGEPQRCLLYHELVYTTKEYMREIVTIDPNWLYEVAPHYYKESSKGVPELC</sequence>
<evidence type="ECO:0000256" key="12">
    <source>
        <dbReference type="PROSITE-ProRule" id="PRU00108"/>
    </source>
</evidence>
<evidence type="ECO:0000256" key="10">
    <source>
        <dbReference type="ARBA" id="ARBA00023242"/>
    </source>
</evidence>
<keyword evidence="5" id="KW-0347">Helicase</keyword>
<dbReference type="SMART" id="SM00847">
    <property type="entry name" value="HA2"/>
    <property type="match status" value="1"/>
</dbReference>
<evidence type="ECO:0000256" key="1">
    <source>
        <dbReference type="ARBA" id="ARBA00004123"/>
    </source>
</evidence>
<dbReference type="GO" id="GO:0040022">
    <property type="term" value="P:feminization of hermaphroditic germ-line"/>
    <property type="evidence" value="ECO:0007669"/>
    <property type="project" value="UniProtKB-ARBA"/>
</dbReference>
<dbReference type="GO" id="GO:0008380">
    <property type="term" value="P:RNA splicing"/>
    <property type="evidence" value="ECO:0007669"/>
    <property type="project" value="UniProtKB-KW"/>
</dbReference>
<organism evidence="20 21">
    <name type="scientific">Strongyloides stercoralis</name>
    <name type="common">Threadworm</name>
    <dbReference type="NCBI Taxonomy" id="6248"/>
    <lineage>
        <taxon>Eukaryota</taxon>
        <taxon>Metazoa</taxon>
        <taxon>Ecdysozoa</taxon>
        <taxon>Nematoda</taxon>
        <taxon>Chromadorea</taxon>
        <taxon>Rhabditida</taxon>
        <taxon>Tylenchina</taxon>
        <taxon>Panagrolaimomorpha</taxon>
        <taxon>Strongyloidoidea</taxon>
        <taxon>Strongyloididae</taxon>
        <taxon>Strongyloides</taxon>
    </lineage>
</organism>
<evidence type="ECO:0000313" key="20">
    <source>
        <dbReference type="Proteomes" id="UP000035681"/>
    </source>
</evidence>
<dbReference type="InterPro" id="IPR001356">
    <property type="entry name" value="HD"/>
</dbReference>
<evidence type="ECO:0000256" key="9">
    <source>
        <dbReference type="ARBA" id="ARBA00023187"/>
    </source>
</evidence>
<comment type="catalytic activity">
    <reaction evidence="11">
        <text>ATP + H2O = ADP + phosphate + H(+)</text>
        <dbReference type="Rhea" id="RHEA:13065"/>
        <dbReference type="ChEBI" id="CHEBI:15377"/>
        <dbReference type="ChEBI" id="CHEBI:15378"/>
        <dbReference type="ChEBI" id="CHEBI:30616"/>
        <dbReference type="ChEBI" id="CHEBI:43474"/>
        <dbReference type="ChEBI" id="CHEBI:456216"/>
        <dbReference type="EC" id="3.6.4.13"/>
    </reaction>
</comment>
<dbReference type="GO" id="GO:0006397">
    <property type="term" value="P:mRNA processing"/>
    <property type="evidence" value="ECO:0007669"/>
    <property type="project" value="UniProtKB-KW"/>
</dbReference>
<keyword evidence="7 12" id="KW-0238">DNA-binding</keyword>
<dbReference type="Pfam" id="PF00270">
    <property type="entry name" value="DEAD"/>
    <property type="match status" value="1"/>
</dbReference>
<dbReference type="WBParaSite" id="TCONS_00004539.p1">
    <property type="protein sequence ID" value="TCONS_00004539.p1"/>
    <property type="gene ID" value="XLOC_002142"/>
</dbReference>
<keyword evidence="3" id="KW-0547">Nucleotide-binding</keyword>
<dbReference type="InterPro" id="IPR013847">
    <property type="entry name" value="POU"/>
</dbReference>
<evidence type="ECO:0000256" key="5">
    <source>
        <dbReference type="ARBA" id="ARBA00022806"/>
    </source>
</evidence>
<evidence type="ECO:0000259" key="18">
    <source>
        <dbReference type="PROSITE" id="PS51192"/>
    </source>
</evidence>
<dbReference type="PRINTS" id="PR00028">
    <property type="entry name" value="POUDOMAIN"/>
</dbReference>
<feature type="region of interest" description="Disordered" evidence="15">
    <location>
        <begin position="512"/>
        <end position="538"/>
    </location>
</feature>
<dbReference type="InterPro" id="IPR000327">
    <property type="entry name" value="POU_dom"/>
</dbReference>
<dbReference type="SUPFAM" id="SSF46689">
    <property type="entry name" value="Homeodomain-like"/>
    <property type="match status" value="1"/>
</dbReference>